<name>A0A4R2BD11_9BACI</name>
<dbReference type="SUPFAM" id="SSF48317">
    <property type="entry name" value="Acid phosphatase/Vanadium-dependent haloperoxidase"/>
    <property type="match status" value="1"/>
</dbReference>
<dbReference type="InterPro" id="IPR000326">
    <property type="entry name" value="PAP2/HPO"/>
</dbReference>
<dbReference type="PANTHER" id="PTHR14969">
    <property type="entry name" value="SPHINGOSINE-1-PHOSPHATE PHOSPHOHYDROLASE"/>
    <property type="match status" value="1"/>
</dbReference>
<keyword evidence="1" id="KW-0472">Membrane</keyword>
<dbReference type="Gene3D" id="1.20.144.10">
    <property type="entry name" value="Phosphatidic acid phosphatase type 2/haloperoxidase"/>
    <property type="match status" value="2"/>
</dbReference>
<protein>
    <submittedName>
        <fullName evidence="3">Undecaprenyl-diphosphatase</fullName>
    </submittedName>
</protein>
<feature type="transmembrane region" description="Helical" evidence="1">
    <location>
        <begin position="160"/>
        <end position="180"/>
    </location>
</feature>
<dbReference type="AlphaFoldDB" id="A0A4R2BD11"/>
<dbReference type="CDD" id="cd03392">
    <property type="entry name" value="PAP2_like_2"/>
    <property type="match status" value="1"/>
</dbReference>
<organism evidence="3 4">
    <name type="scientific">Mesobacillus foraminis</name>
    <dbReference type="NCBI Taxonomy" id="279826"/>
    <lineage>
        <taxon>Bacteria</taxon>
        <taxon>Bacillati</taxon>
        <taxon>Bacillota</taxon>
        <taxon>Bacilli</taxon>
        <taxon>Bacillales</taxon>
        <taxon>Bacillaceae</taxon>
        <taxon>Mesobacillus</taxon>
    </lineage>
</organism>
<dbReference type="InterPro" id="IPR036938">
    <property type="entry name" value="PAP2/HPO_sf"/>
</dbReference>
<evidence type="ECO:0000313" key="3">
    <source>
        <dbReference type="EMBL" id="TCN24827.1"/>
    </source>
</evidence>
<evidence type="ECO:0000256" key="1">
    <source>
        <dbReference type="SAM" id="Phobius"/>
    </source>
</evidence>
<dbReference type="SMART" id="SM00014">
    <property type="entry name" value="acidPPc"/>
    <property type="match status" value="1"/>
</dbReference>
<feature type="domain" description="Phosphatidic acid phosphatase type 2/haloperoxidase" evidence="2">
    <location>
        <begin position="89"/>
        <end position="201"/>
    </location>
</feature>
<comment type="caution">
    <text evidence="3">The sequence shown here is derived from an EMBL/GenBank/DDBJ whole genome shotgun (WGS) entry which is preliminary data.</text>
</comment>
<reference evidence="3 4" key="1">
    <citation type="journal article" date="2015" name="Stand. Genomic Sci.">
        <title>Genomic Encyclopedia of Bacterial and Archaeal Type Strains, Phase III: the genomes of soil and plant-associated and newly described type strains.</title>
        <authorList>
            <person name="Whitman W.B."/>
            <person name="Woyke T."/>
            <person name="Klenk H.P."/>
            <person name="Zhou Y."/>
            <person name="Lilburn T.G."/>
            <person name="Beck B.J."/>
            <person name="De Vos P."/>
            <person name="Vandamme P."/>
            <person name="Eisen J.A."/>
            <person name="Garrity G."/>
            <person name="Hugenholtz P."/>
            <person name="Kyrpides N.C."/>
        </authorList>
    </citation>
    <scope>NUCLEOTIDE SEQUENCE [LARGE SCALE GENOMIC DNA]</scope>
    <source>
        <strain evidence="3 4">CV53</strain>
    </source>
</reference>
<accession>A0A4R2BD11</accession>
<proteinExistence type="predicted"/>
<feature type="transmembrane region" description="Helical" evidence="1">
    <location>
        <begin position="58"/>
        <end position="80"/>
    </location>
</feature>
<feature type="transmembrane region" description="Helical" evidence="1">
    <location>
        <begin position="130"/>
        <end position="148"/>
    </location>
</feature>
<keyword evidence="1" id="KW-0812">Transmembrane</keyword>
<dbReference type="PANTHER" id="PTHR14969:SF13">
    <property type="entry name" value="AT30094P"/>
    <property type="match status" value="1"/>
</dbReference>
<dbReference type="RefSeq" id="WP_132005947.1">
    <property type="nucleotide sequence ID" value="NZ_JABUHM010000004.1"/>
</dbReference>
<feature type="transmembrane region" description="Helical" evidence="1">
    <location>
        <begin position="7"/>
        <end position="28"/>
    </location>
</feature>
<gene>
    <name evidence="3" type="ORF">EV146_10626</name>
</gene>
<feature type="transmembrane region" description="Helical" evidence="1">
    <location>
        <begin position="89"/>
        <end position="110"/>
    </location>
</feature>
<evidence type="ECO:0000259" key="2">
    <source>
        <dbReference type="SMART" id="SM00014"/>
    </source>
</evidence>
<keyword evidence="1" id="KW-1133">Transmembrane helix</keyword>
<feature type="transmembrane region" description="Helical" evidence="1">
    <location>
        <begin position="186"/>
        <end position="204"/>
    </location>
</feature>
<dbReference type="Proteomes" id="UP000295689">
    <property type="component" value="Unassembled WGS sequence"/>
</dbReference>
<dbReference type="Pfam" id="PF01569">
    <property type="entry name" value="PAP2"/>
    <property type="match status" value="1"/>
</dbReference>
<dbReference type="EMBL" id="SLVV01000006">
    <property type="protein sequence ID" value="TCN24827.1"/>
    <property type="molecule type" value="Genomic_DNA"/>
</dbReference>
<sequence>MNLKKQLGVAFILSLFSFMAFGYLALLIRAEKLLLFDSAIISYIQGLESPGLTVVMEVFTTIGSVPVVLPLSLLVLLILYKLLRHRKELILFAAVMIGSPILNQLLKVFFQRARPDLNRLIEIGGYSFPSGHAMNAFTLYGILTFLLWRHIPVRWGRTILLIFSTVFILTIGISRIYLGVHYPSDIIGGYLAASFWLAVSIWVFQRYKERLFRRRKEAA</sequence>
<keyword evidence="4" id="KW-1185">Reference proteome</keyword>
<evidence type="ECO:0000313" key="4">
    <source>
        <dbReference type="Proteomes" id="UP000295689"/>
    </source>
</evidence>